<evidence type="ECO:0000313" key="2">
    <source>
        <dbReference type="EMBL" id="SEH71526.1"/>
    </source>
</evidence>
<dbReference type="OrthoDB" id="5772022at2"/>
<dbReference type="STRING" id="173990.SAMN05660691_00959"/>
<evidence type="ECO:0000313" key="3">
    <source>
        <dbReference type="Proteomes" id="UP000199371"/>
    </source>
</evidence>
<keyword evidence="1" id="KW-0472">Membrane</keyword>
<dbReference type="RefSeq" id="WP_092790802.1">
    <property type="nucleotide sequence ID" value="NZ_DASWWU010000016.1"/>
</dbReference>
<keyword evidence="1" id="KW-0812">Transmembrane</keyword>
<name>A0A1H6KJ60_9GAMM</name>
<dbReference type="EMBL" id="FNXF01000003">
    <property type="protein sequence ID" value="SEH71526.1"/>
    <property type="molecule type" value="Genomic_DNA"/>
</dbReference>
<protein>
    <submittedName>
        <fullName evidence="2">Uncharacterized protein</fullName>
    </submittedName>
</protein>
<sequence length="65" mass="7218">MLVLPVVWLLSAAGIYIAALRSGMKAFKWALAALFTGPLLLPLFNSHKRLLLNKARGRNTVLFRP</sequence>
<keyword evidence="3" id="KW-1185">Reference proteome</keyword>
<dbReference type="AlphaFoldDB" id="A0A1H6KJ60"/>
<dbReference type="Proteomes" id="UP000199371">
    <property type="component" value="Unassembled WGS sequence"/>
</dbReference>
<reference evidence="3" key="1">
    <citation type="submission" date="2016-10" db="EMBL/GenBank/DDBJ databases">
        <authorList>
            <person name="Varghese N."/>
            <person name="Submissions S."/>
        </authorList>
    </citation>
    <scope>NUCLEOTIDE SEQUENCE [LARGE SCALE GENOMIC DNA]</scope>
    <source>
        <strain evidence="3">DSM 17616</strain>
    </source>
</reference>
<evidence type="ECO:0000256" key="1">
    <source>
        <dbReference type="SAM" id="Phobius"/>
    </source>
</evidence>
<organism evidence="2 3">
    <name type="scientific">Rheinheimera pacifica</name>
    <dbReference type="NCBI Taxonomy" id="173990"/>
    <lineage>
        <taxon>Bacteria</taxon>
        <taxon>Pseudomonadati</taxon>
        <taxon>Pseudomonadota</taxon>
        <taxon>Gammaproteobacteria</taxon>
        <taxon>Chromatiales</taxon>
        <taxon>Chromatiaceae</taxon>
        <taxon>Rheinheimera</taxon>
    </lineage>
</organism>
<accession>A0A1H6KJ60</accession>
<keyword evidence="1" id="KW-1133">Transmembrane helix</keyword>
<feature type="transmembrane region" description="Helical" evidence="1">
    <location>
        <begin position="27"/>
        <end position="44"/>
    </location>
</feature>
<proteinExistence type="predicted"/>
<gene>
    <name evidence="2" type="ORF">SAMN05660691_00959</name>
</gene>